<keyword evidence="1 2" id="KW-0694">RNA-binding</keyword>
<evidence type="ECO:0000313" key="6">
    <source>
        <dbReference type="EMBL" id="KAK6624867.1"/>
    </source>
</evidence>
<keyword evidence="2" id="KW-0747">Spliceosome</keyword>
<keyword evidence="2" id="KW-0508">mRNA splicing</keyword>
<dbReference type="InterPro" id="IPR000504">
    <property type="entry name" value="RRM_dom"/>
</dbReference>
<dbReference type="Pfam" id="PF00076">
    <property type="entry name" value="RRM_1"/>
    <property type="match status" value="1"/>
</dbReference>
<accession>A0ABR1AQW0</accession>
<feature type="region of interest" description="Disordered" evidence="3">
    <location>
        <begin position="267"/>
        <end position="296"/>
    </location>
</feature>
<comment type="subcellular location">
    <subcellularLocation>
        <location evidence="2">Nucleus</location>
    </subcellularLocation>
</comment>
<gene>
    <name evidence="6" type="ORF">RUM44_011731</name>
</gene>
<feature type="domain" description="RRM" evidence="4">
    <location>
        <begin position="310"/>
        <end position="395"/>
    </location>
</feature>
<dbReference type="PANTHER" id="PTHR13288:SF8">
    <property type="entry name" value="SPLICING FACTOR 45"/>
    <property type="match status" value="1"/>
</dbReference>
<keyword evidence="2" id="KW-0539">Nucleus</keyword>
<evidence type="ECO:0000256" key="2">
    <source>
        <dbReference type="PIRNR" id="PIRNR031066"/>
    </source>
</evidence>
<protein>
    <recommendedName>
        <fullName evidence="2">Splicing factor 45</fullName>
    </recommendedName>
    <alternativeName>
        <fullName evidence="2">RNA-binding motif protein 17</fullName>
    </alternativeName>
</protein>
<dbReference type="InterPro" id="IPR040052">
    <property type="entry name" value="RBM17"/>
</dbReference>
<sequence>MSLYDDLEPVKQKPEQVAGWSSSIKLFQSQLQLKKAAQTQPKRDQIRKSVTVLAPVIDLKSKLNDEDSNSNSSTGSNNYSRLSTKEMRSPLQQIHSLPSNKEFDWNIVNEYDPMWPNDYEKVVKDLHEIRDKEREKEELQELERRKKAREDRNGKRDRDLKSGLSGRRNSDDEEEEREQSSRGGGVAIAPPPSLQESKPELSPLSIPPPTKIGNPNISFAGSAVAAKIMAKYGFKEGQGLGKKEQGMSLALQVEKTSKRGGRIIHEKDMLMPPPAPSTPPHRPESPPQLASTAIQKPEPSITEIMKCPSKVVLLRNMVGPGEVDDDLEPEVKDECNTKYGEVVKVLIFEMPEAPQEEAIRIFVEFKRIESAIKAVVDLNGRFFGGRQVKAGFYTWEKFNNLELLD</sequence>
<dbReference type="PANTHER" id="PTHR13288">
    <property type="entry name" value="SPLICING FACTOR 45 SPF45"/>
    <property type="match status" value="1"/>
</dbReference>
<dbReference type="EMBL" id="JAWJWF010000046">
    <property type="protein sequence ID" value="KAK6624867.1"/>
    <property type="molecule type" value="Genomic_DNA"/>
</dbReference>
<keyword evidence="2" id="KW-0507">mRNA processing</keyword>
<organism evidence="6 7">
    <name type="scientific">Polyplax serrata</name>
    <name type="common">Common mouse louse</name>
    <dbReference type="NCBI Taxonomy" id="468196"/>
    <lineage>
        <taxon>Eukaryota</taxon>
        <taxon>Metazoa</taxon>
        <taxon>Ecdysozoa</taxon>
        <taxon>Arthropoda</taxon>
        <taxon>Hexapoda</taxon>
        <taxon>Insecta</taxon>
        <taxon>Pterygota</taxon>
        <taxon>Neoptera</taxon>
        <taxon>Paraneoptera</taxon>
        <taxon>Psocodea</taxon>
        <taxon>Troctomorpha</taxon>
        <taxon>Phthiraptera</taxon>
        <taxon>Anoplura</taxon>
        <taxon>Polyplacidae</taxon>
        <taxon>Polyplax</taxon>
    </lineage>
</organism>
<keyword evidence="7" id="KW-1185">Reference proteome</keyword>
<evidence type="ECO:0000259" key="4">
    <source>
        <dbReference type="PROSITE" id="PS50102"/>
    </source>
</evidence>
<evidence type="ECO:0000256" key="1">
    <source>
        <dbReference type="ARBA" id="ARBA00022884"/>
    </source>
</evidence>
<feature type="compositionally biased region" description="Low complexity" evidence="3">
    <location>
        <begin position="69"/>
        <end position="80"/>
    </location>
</feature>
<dbReference type="PROSITE" id="PS50102">
    <property type="entry name" value="RRM"/>
    <property type="match status" value="1"/>
</dbReference>
<feature type="compositionally biased region" description="Basic and acidic residues" evidence="3">
    <location>
        <begin position="130"/>
        <end position="161"/>
    </location>
</feature>
<feature type="compositionally biased region" description="Pro residues" evidence="3">
    <location>
        <begin position="271"/>
        <end position="280"/>
    </location>
</feature>
<dbReference type="Gene3D" id="3.30.70.330">
    <property type="match status" value="1"/>
</dbReference>
<reference evidence="6 7" key="1">
    <citation type="submission" date="2023-09" db="EMBL/GenBank/DDBJ databases">
        <title>Genomes of two closely related lineages of the louse Polyplax serrata with different host specificities.</title>
        <authorList>
            <person name="Martinu J."/>
            <person name="Tarabai H."/>
            <person name="Stefka J."/>
            <person name="Hypsa V."/>
        </authorList>
    </citation>
    <scope>NUCLEOTIDE SEQUENCE [LARGE SCALE GENOMIC DNA]</scope>
    <source>
        <strain evidence="6">98ZLc_SE</strain>
    </source>
</reference>
<comment type="subunit">
    <text evidence="2">Associates with the spliceosome.</text>
</comment>
<comment type="function">
    <text evidence="2">Splice factor that binds to the single-stranded 3'AG at the exon/intron border and promotes its utilization in the second catalytic step. Involved in the regulation of alternative splicing and the utilization of cryptic splice sites.</text>
</comment>
<evidence type="ECO:0000256" key="3">
    <source>
        <dbReference type="SAM" id="MobiDB-lite"/>
    </source>
</evidence>
<feature type="region of interest" description="Disordered" evidence="3">
    <location>
        <begin position="60"/>
        <end position="99"/>
    </location>
</feature>
<dbReference type="Pfam" id="PF01585">
    <property type="entry name" value="G-patch"/>
    <property type="match status" value="1"/>
</dbReference>
<dbReference type="SMART" id="SM00443">
    <property type="entry name" value="G_patch"/>
    <property type="match status" value="1"/>
</dbReference>
<dbReference type="Proteomes" id="UP001359485">
    <property type="component" value="Unassembled WGS sequence"/>
</dbReference>
<dbReference type="InterPro" id="IPR035979">
    <property type="entry name" value="RBD_domain_sf"/>
</dbReference>
<dbReference type="SMART" id="SM00361">
    <property type="entry name" value="RRM_1"/>
    <property type="match status" value="1"/>
</dbReference>
<dbReference type="InterPro" id="IPR034653">
    <property type="entry name" value="SPF45_RRM"/>
</dbReference>
<feature type="domain" description="G-patch" evidence="5">
    <location>
        <begin position="221"/>
        <end position="261"/>
    </location>
</feature>
<evidence type="ECO:0000313" key="7">
    <source>
        <dbReference type="Proteomes" id="UP001359485"/>
    </source>
</evidence>
<dbReference type="SUPFAM" id="SSF54928">
    <property type="entry name" value="RNA-binding domain, RBD"/>
    <property type="match status" value="1"/>
</dbReference>
<feature type="compositionally biased region" description="Polar residues" evidence="3">
    <location>
        <begin position="90"/>
        <end position="99"/>
    </location>
</feature>
<comment type="caution">
    <text evidence="6">The sequence shown here is derived from an EMBL/GenBank/DDBJ whole genome shotgun (WGS) entry which is preliminary data.</text>
</comment>
<dbReference type="InterPro" id="IPR000467">
    <property type="entry name" value="G_patch_dom"/>
</dbReference>
<dbReference type="InterPro" id="IPR003954">
    <property type="entry name" value="RRM_euk-type"/>
</dbReference>
<name>A0ABR1AQW0_POLSC</name>
<dbReference type="InterPro" id="IPR012677">
    <property type="entry name" value="Nucleotide-bd_a/b_plait_sf"/>
</dbReference>
<dbReference type="PIRSF" id="PIRSF031066">
    <property type="entry name" value="Splicing_factor_SPF45"/>
    <property type="match status" value="1"/>
</dbReference>
<proteinExistence type="predicted"/>
<dbReference type="CDD" id="cd12647">
    <property type="entry name" value="RRM_UHM_SPF45"/>
    <property type="match status" value="1"/>
</dbReference>
<dbReference type="PROSITE" id="PS50174">
    <property type="entry name" value="G_PATCH"/>
    <property type="match status" value="1"/>
</dbReference>
<evidence type="ECO:0000259" key="5">
    <source>
        <dbReference type="PROSITE" id="PS50174"/>
    </source>
</evidence>
<feature type="region of interest" description="Disordered" evidence="3">
    <location>
        <begin position="130"/>
        <end position="212"/>
    </location>
</feature>